<organism evidence="2 3">
    <name type="scientific">Kribbella turkmenica</name>
    <dbReference type="NCBI Taxonomy" id="2530375"/>
    <lineage>
        <taxon>Bacteria</taxon>
        <taxon>Bacillati</taxon>
        <taxon>Actinomycetota</taxon>
        <taxon>Actinomycetes</taxon>
        <taxon>Propionibacteriales</taxon>
        <taxon>Kribbellaceae</taxon>
        <taxon>Kribbella</taxon>
    </lineage>
</organism>
<comment type="caution">
    <text evidence="2">The sequence shown here is derived from an EMBL/GenBank/DDBJ whole genome shotgun (WGS) entry which is preliminary data.</text>
</comment>
<dbReference type="AlphaFoldDB" id="A0A4R4XEX7"/>
<dbReference type="RefSeq" id="WP_132316721.1">
    <property type="nucleotide sequence ID" value="NZ_SMKR01000013.1"/>
</dbReference>
<evidence type="ECO:0000313" key="3">
    <source>
        <dbReference type="Proteomes" id="UP000295172"/>
    </source>
</evidence>
<feature type="chain" id="PRO_5039172337" evidence="1">
    <location>
        <begin position="19"/>
        <end position="394"/>
    </location>
</feature>
<dbReference type="Gene3D" id="3.40.190.10">
    <property type="entry name" value="Periplasmic binding protein-like II"/>
    <property type="match status" value="1"/>
</dbReference>
<evidence type="ECO:0000313" key="2">
    <source>
        <dbReference type="EMBL" id="TDD29234.1"/>
    </source>
</evidence>
<proteinExistence type="predicted"/>
<gene>
    <name evidence="2" type="ORF">E1218_05040</name>
</gene>
<evidence type="ECO:0000256" key="1">
    <source>
        <dbReference type="SAM" id="SignalP"/>
    </source>
</evidence>
<feature type="signal peptide" evidence="1">
    <location>
        <begin position="1"/>
        <end position="18"/>
    </location>
</feature>
<name>A0A4R4XEX7_9ACTN</name>
<dbReference type="EMBL" id="SMKR01000013">
    <property type="protein sequence ID" value="TDD29234.1"/>
    <property type="molecule type" value="Genomic_DNA"/>
</dbReference>
<keyword evidence="3" id="KW-1185">Reference proteome</keyword>
<keyword evidence="1" id="KW-0732">Signal</keyword>
<dbReference type="PROSITE" id="PS51257">
    <property type="entry name" value="PROKAR_LIPOPROTEIN"/>
    <property type="match status" value="1"/>
</dbReference>
<reference evidence="2 3" key="1">
    <citation type="submission" date="2019-02" db="EMBL/GenBank/DDBJ databases">
        <title>Draft genome sequences of novel Actinobacteria.</title>
        <authorList>
            <person name="Sahin N."/>
            <person name="Ay H."/>
            <person name="Saygin H."/>
        </authorList>
    </citation>
    <scope>NUCLEOTIDE SEQUENCE [LARGE SCALE GENOMIC DNA]</scope>
    <source>
        <strain evidence="2 3">16K104</strain>
    </source>
</reference>
<accession>A0A4R4XEX7</accession>
<dbReference type="Proteomes" id="UP000295172">
    <property type="component" value="Unassembled WGS sequence"/>
</dbReference>
<protein>
    <submittedName>
        <fullName evidence="2">ABC transporter substrate-binding protein</fullName>
    </submittedName>
</protein>
<sequence length="394" mass="42207">MKQQHRRAIAVASSFVLAATVATSCSSSSGSEASGTSGASATASANSASNLAGLCPSTVIWQTGWIPQAEHGPIYQMLGEDYKINAAQKRVTATLVDRDVDTGVKLEVRAGGPAIGFTSVSAQMYLDKSILIGGINTDEAVELSGTQPTVGIVAPDQISPLMIFWDPSKHPDWSSISDIGRTDTKVLYFDGTTYMSYLTGSGVLQQKQIDGGFDGSPSTFVASGAEFAQQGYATQDPYLFEHDVAQYKRPIKYELINKLGYQIYPDQVSVRAEDVEKEADCLEKLVPIIQRAAASYHSDSEKANKLILQLGVYNIGAPQSEGLIKFGSETQKSIGMLANAPDGSVGSFDTKRVQQLIDITVPIFEKRKKETKPGLAAGDIVTNKFIDSSIGIDR</sequence>
<dbReference type="OrthoDB" id="3595952at2"/>